<reference evidence="10" key="1">
    <citation type="submission" date="2023-07" db="EMBL/GenBank/DDBJ databases">
        <title>30 novel species of actinomycetes from the DSMZ collection.</title>
        <authorList>
            <person name="Nouioui I."/>
        </authorList>
    </citation>
    <scope>NUCLEOTIDE SEQUENCE [LARGE SCALE GENOMIC DNA]</scope>
    <source>
        <strain evidence="10">DSM 44938</strain>
    </source>
</reference>
<dbReference type="InterPro" id="IPR011009">
    <property type="entry name" value="Kinase-like_dom_sf"/>
</dbReference>
<keyword evidence="3 9" id="KW-0808">Transferase</keyword>
<name>A0ABU2MKK2_9ACTN</name>
<dbReference type="EMBL" id="JAVREL010000002">
    <property type="protein sequence ID" value="MDT0342131.1"/>
    <property type="molecule type" value="Genomic_DNA"/>
</dbReference>
<dbReference type="RefSeq" id="WP_311703260.1">
    <property type="nucleotide sequence ID" value="NZ_JAVREL010000002.1"/>
</dbReference>
<evidence type="ECO:0000256" key="2">
    <source>
        <dbReference type="ARBA" id="ARBA00022527"/>
    </source>
</evidence>
<accession>A0ABU2MKK2</accession>
<evidence type="ECO:0000313" key="10">
    <source>
        <dbReference type="Proteomes" id="UP001183246"/>
    </source>
</evidence>
<dbReference type="Gene3D" id="1.10.510.10">
    <property type="entry name" value="Transferase(Phosphotransferase) domain 1"/>
    <property type="match status" value="1"/>
</dbReference>
<dbReference type="PROSITE" id="PS50011">
    <property type="entry name" value="PROTEIN_KINASE_DOM"/>
    <property type="match status" value="1"/>
</dbReference>
<evidence type="ECO:0000256" key="3">
    <source>
        <dbReference type="ARBA" id="ARBA00022679"/>
    </source>
</evidence>
<dbReference type="Gene3D" id="3.30.200.20">
    <property type="entry name" value="Phosphorylase Kinase, domain 1"/>
    <property type="match status" value="1"/>
</dbReference>
<dbReference type="CDD" id="cd14014">
    <property type="entry name" value="STKc_PknB_like"/>
    <property type="match status" value="1"/>
</dbReference>
<keyword evidence="10" id="KW-1185">Reference proteome</keyword>
<comment type="caution">
    <text evidence="9">The sequence shown here is derived from an EMBL/GenBank/DDBJ whole genome shotgun (WGS) entry which is preliminary data.</text>
</comment>
<dbReference type="InterPro" id="IPR000719">
    <property type="entry name" value="Prot_kinase_dom"/>
</dbReference>
<evidence type="ECO:0000256" key="4">
    <source>
        <dbReference type="ARBA" id="ARBA00022741"/>
    </source>
</evidence>
<evidence type="ECO:0000256" key="6">
    <source>
        <dbReference type="ARBA" id="ARBA00022840"/>
    </source>
</evidence>
<dbReference type="Pfam" id="PF00069">
    <property type="entry name" value="Pkinase"/>
    <property type="match status" value="1"/>
</dbReference>
<dbReference type="SMART" id="SM00220">
    <property type="entry name" value="S_TKc"/>
    <property type="match status" value="1"/>
</dbReference>
<protein>
    <recommendedName>
        <fullName evidence="1">non-specific serine/threonine protein kinase</fullName>
        <ecNumber evidence="1">2.7.11.1</ecNumber>
    </recommendedName>
</protein>
<feature type="domain" description="Protein kinase" evidence="8">
    <location>
        <begin position="11"/>
        <end position="284"/>
    </location>
</feature>
<keyword evidence="6" id="KW-0067">ATP-binding</keyword>
<organism evidence="9 10">
    <name type="scientific">Streptomyces litchfieldiae</name>
    <dbReference type="NCBI Taxonomy" id="3075543"/>
    <lineage>
        <taxon>Bacteria</taxon>
        <taxon>Bacillati</taxon>
        <taxon>Actinomycetota</taxon>
        <taxon>Actinomycetes</taxon>
        <taxon>Kitasatosporales</taxon>
        <taxon>Streptomycetaceae</taxon>
        <taxon>Streptomyces</taxon>
    </lineage>
</organism>
<dbReference type="PROSITE" id="PS00108">
    <property type="entry name" value="PROTEIN_KINASE_ST"/>
    <property type="match status" value="1"/>
</dbReference>
<dbReference type="PANTHER" id="PTHR43289">
    <property type="entry name" value="MITOGEN-ACTIVATED PROTEIN KINASE KINASE KINASE 20-RELATED"/>
    <property type="match status" value="1"/>
</dbReference>
<evidence type="ECO:0000313" key="9">
    <source>
        <dbReference type="EMBL" id="MDT0342131.1"/>
    </source>
</evidence>
<evidence type="ECO:0000259" key="8">
    <source>
        <dbReference type="PROSITE" id="PS50011"/>
    </source>
</evidence>
<proteinExistence type="predicted"/>
<evidence type="ECO:0000256" key="1">
    <source>
        <dbReference type="ARBA" id="ARBA00012513"/>
    </source>
</evidence>
<gene>
    <name evidence="9" type="ORF">RM590_05735</name>
</gene>
<feature type="compositionally biased region" description="Pro residues" evidence="7">
    <location>
        <begin position="290"/>
        <end position="302"/>
    </location>
</feature>
<evidence type="ECO:0000256" key="5">
    <source>
        <dbReference type="ARBA" id="ARBA00022777"/>
    </source>
</evidence>
<dbReference type="EC" id="2.7.11.1" evidence="1"/>
<sequence>MEIGDTVGGRYVLQVRFDEGGQGEVWRAVDRRLSRTVVLKRALLDGERGRRQARREARILADMQHPNVVILYDVEEDPGGNGAAPGKGTDSWLVMEYVESRSLATVLRGAPGNRVPETDGVPAWRRAAHLGAQIAEALQAVHAKDVVHRDVKPGNILVTSDWTAKLGDFGASVVGDADDTIGRSGRYLFTPAYAAPEVHRGGRPTAAADVFSLGAALFAAVEGHSVYGSADDVSGVLDIRARAGELLEPERAGPLTPVLERLLTPLPEGRPDAAGARRLLEDVLVNRPAADPPPPPSAPSSAPPRRRAPRALRLALAAVAAAAVTGGLAWLGAALLDDEPPRDDGVGDPRSADPCALVSPKALADFGNARLDWDYGNFDRCDVVVTTDGSEVDVKVDLSNPPLPETRTGVTRDGTVGVVREAEEDGECTRILLLPDDNWITVSAQHWDDGSPDLCAMADAATDHAVGVLNDPGTIPRRPAPFPAGSLARYNACALPGAEALAAALPGVDAGAPETGFGDWSCMWHSTTDDGWADLRFDRAEPVTPEAGDPTQLAGHRAAVLPEAEGEGTCRMKLEYRTYTDADGQHAVESLLLVVGGADDAAGACASATALMEAAVRALPPL</sequence>
<keyword evidence="2" id="KW-0723">Serine/threonine-protein kinase</keyword>
<dbReference type="PANTHER" id="PTHR43289:SF6">
    <property type="entry name" value="SERINE_THREONINE-PROTEIN KINASE NEKL-3"/>
    <property type="match status" value="1"/>
</dbReference>
<evidence type="ECO:0000256" key="7">
    <source>
        <dbReference type="SAM" id="MobiDB-lite"/>
    </source>
</evidence>
<dbReference type="Proteomes" id="UP001183246">
    <property type="component" value="Unassembled WGS sequence"/>
</dbReference>
<dbReference type="GO" id="GO:0004674">
    <property type="term" value="F:protein serine/threonine kinase activity"/>
    <property type="evidence" value="ECO:0007669"/>
    <property type="project" value="UniProtKB-EC"/>
</dbReference>
<dbReference type="SUPFAM" id="SSF56112">
    <property type="entry name" value="Protein kinase-like (PK-like)"/>
    <property type="match status" value="1"/>
</dbReference>
<dbReference type="InterPro" id="IPR008271">
    <property type="entry name" value="Ser/Thr_kinase_AS"/>
</dbReference>
<feature type="region of interest" description="Disordered" evidence="7">
    <location>
        <begin position="286"/>
        <end position="307"/>
    </location>
</feature>
<keyword evidence="4" id="KW-0547">Nucleotide-binding</keyword>
<keyword evidence="5 9" id="KW-0418">Kinase</keyword>